<dbReference type="KEGG" id="cgr:2890658"/>
<dbReference type="VEuPathDB" id="FungiDB:CAGL0L06512g"/>
<dbReference type="Proteomes" id="UP000002428">
    <property type="component" value="Chromosome L"/>
</dbReference>
<dbReference type="AlphaFoldDB" id="Q6FL36"/>
<dbReference type="CGD" id="CAL0134982">
    <property type="gene designation" value="CAGL0L06512g"/>
</dbReference>
<evidence type="ECO:0000256" key="1">
    <source>
        <dbReference type="SAM" id="MobiDB-lite"/>
    </source>
</evidence>
<evidence type="ECO:0000313" key="2">
    <source>
        <dbReference type="CGD" id="CAL0134982"/>
    </source>
</evidence>
<proteinExistence type="predicted"/>
<sequence>MMDNESKRRVDVTVQKRLRSILKQRFVSPTDAMLSPCSKRLNLYRSKVYAAKKTPRKLQFSESATKTPSKKHQS</sequence>
<accession>Q6FL36</accession>
<gene>
    <name evidence="2 3" type="ordered locus">CAGL0L06512g</name>
</gene>
<feature type="region of interest" description="Disordered" evidence="1">
    <location>
        <begin position="54"/>
        <end position="74"/>
    </location>
</feature>
<dbReference type="HOGENOM" id="CLU_2687575_0_0_1"/>
<organism evidence="3 4">
    <name type="scientific">Candida glabrata (strain ATCC 2001 / BCRC 20586 / JCM 3761 / NBRC 0622 / NRRL Y-65 / CBS 138)</name>
    <name type="common">Yeast</name>
    <name type="synonym">Nakaseomyces glabratus</name>
    <dbReference type="NCBI Taxonomy" id="284593"/>
    <lineage>
        <taxon>Eukaryota</taxon>
        <taxon>Fungi</taxon>
        <taxon>Dikarya</taxon>
        <taxon>Ascomycota</taxon>
        <taxon>Saccharomycotina</taxon>
        <taxon>Saccharomycetes</taxon>
        <taxon>Saccharomycetales</taxon>
        <taxon>Saccharomycetaceae</taxon>
        <taxon>Nakaseomyces</taxon>
    </lineage>
</organism>
<evidence type="ECO:0000313" key="4">
    <source>
        <dbReference type="Proteomes" id="UP000002428"/>
    </source>
</evidence>
<keyword evidence="4" id="KW-1185">Reference proteome</keyword>
<reference evidence="3 4" key="1">
    <citation type="journal article" date="2004" name="Nature">
        <title>Genome evolution in yeasts.</title>
        <authorList>
            <consortium name="Genolevures"/>
            <person name="Dujon B."/>
            <person name="Sherman D."/>
            <person name="Fischer G."/>
            <person name="Durrens P."/>
            <person name="Casaregola S."/>
            <person name="Lafontaine I."/>
            <person name="de Montigny J."/>
            <person name="Marck C."/>
            <person name="Neuveglise C."/>
            <person name="Talla E."/>
            <person name="Goffard N."/>
            <person name="Frangeul L."/>
            <person name="Aigle M."/>
            <person name="Anthouard V."/>
            <person name="Babour A."/>
            <person name="Barbe V."/>
            <person name="Barnay S."/>
            <person name="Blanchin S."/>
            <person name="Beckerich J.M."/>
            <person name="Beyne E."/>
            <person name="Bleykasten C."/>
            <person name="Boisrame A."/>
            <person name="Boyer J."/>
            <person name="Cattolico L."/>
            <person name="Confanioleri F."/>
            <person name="de Daruvar A."/>
            <person name="Despons L."/>
            <person name="Fabre E."/>
            <person name="Fairhead C."/>
            <person name="Ferry-Dumazet H."/>
            <person name="Groppi A."/>
            <person name="Hantraye F."/>
            <person name="Hennequin C."/>
            <person name="Jauniaux N."/>
            <person name="Joyet P."/>
            <person name="Kachouri R."/>
            <person name="Kerrest A."/>
            <person name="Koszul R."/>
            <person name="Lemaire M."/>
            <person name="Lesur I."/>
            <person name="Ma L."/>
            <person name="Muller H."/>
            <person name="Nicaud J.M."/>
            <person name="Nikolski M."/>
            <person name="Oztas S."/>
            <person name="Ozier-Kalogeropoulos O."/>
            <person name="Pellenz S."/>
            <person name="Potier S."/>
            <person name="Richard G.F."/>
            <person name="Straub M.L."/>
            <person name="Suleau A."/>
            <person name="Swennene D."/>
            <person name="Tekaia F."/>
            <person name="Wesolowski-Louvel M."/>
            <person name="Westhof E."/>
            <person name="Wirth B."/>
            <person name="Zeniou-Meyer M."/>
            <person name="Zivanovic I."/>
            <person name="Bolotin-Fukuhara M."/>
            <person name="Thierry A."/>
            <person name="Bouchier C."/>
            <person name="Caudron B."/>
            <person name="Scarpelli C."/>
            <person name="Gaillardin C."/>
            <person name="Weissenbach J."/>
            <person name="Wincker P."/>
            <person name="Souciet J.L."/>
        </authorList>
    </citation>
    <scope>NUCLEOTIDE SEQUENCE [LARGE SCALE GENOMIC DNA]</scope>
    <source>
        <strain evidence="4">ATCC 2001 / BCRC 20586 / JCM 3761 / NBRC 0622 / NRRL Y-65 / CBS 138</strain>
    </source>
</reference>
<protein>
    <submittedName>
        <fullName evidence="3">Uncharacterized protein</fullName>
    </submittedName>
</protein>
<evidence type="ECO:0000313" key="3">
    <source>
        <dbReference type="EMBL" id="CAG62028.2"/>
    </source>
</evidence>
<dbReference type="Pfam" id="PF05032">
    <property type="entry name" value="Spo12"/>
    <property type="match status" value="1"/>
</dbReference>
<name>Q6FL36_CANGA</name>
<dbReference type="InterPro" id="IPR007727">
    <property type="entry name" value="Spo12"/>
</dbReference>
<dbReference type="InParanoid" id="Q6FL36"/>
<dbReference type="EMBL" id="CR380958">
    <property type="protein sequence ID" value="CAG62028.2"/>
    <property type="molecule type" value="Genomic_DNA"/>
</dbReference>